<evidence type="ECO:0000256" key="4">
    <source>
        <dbReference type="PIRSR" id="PIRSR001549-1"/>
    </source>
</evidence>
<dbReference type="RefSeq" id="WP_046475546.1">
    <property type="nucleotide sequence ID" value="NZ_LN829118.1"/>
</dbReference>
<dbReference type="PANTHER" id="PTHR43707">
    <property type="entry name" value="HISTIDYL-TRNA SYNTHETASE"/>
    <property type="match status" value="1"/>
</dbReference>
<dbReference type="SUPFAM" id="SSF55681">
    <property type="entry name" value="Class II aaRS and biotin synthetases"/>
    <property type="match status" value="1"/>
</dbReference>
<dbReference type="AlphaFoldDB" id="A0A0D6JAZ2"/>
<dbReference type="GO" id="GO:0005737">
    <property type="term" value="C:cytoplasm"/>
    <property type="evidence" value="ECO:0007669"/>
    <property type="project" value="InterPro"/>
</dbReference>
<feature type="binding site" evidence="4">
    <location>
        <position position="329"/>
    </location>
    <ligand>
        <name>L-histidine</name>
        <dbReference type="ChEBI" id="CHEBI:57595"/>
    </ligand>
</feature>
<protein>
    <recommendedName>
        <fullName evidence="2">Histidine--tRNA ligase</fullName>
    </recommendedName>
</protein>
<feature type="domain" description="Aminoacyl-transfer RNA synthetases class-II family profile" evidence="5">
    <location>
        <begin position="1"/>
        <end position="389"/>
    </location>
</feature>
<dbReference type="InterPro" id="IPR045864">
    <property type="entry name" value="aa-tRNA-synth_II/BPL/LPL"/>
</dbReference>
<keyword evidence="6" id="KW-0030">Aminoacyl-tRNA synthetase</keyword>
<evidence type="ECO:0000256" key="2">
    <source>
        <dbReference type="ARBA" id="ARBA00017399"/>
    </source>
</evidence>
<evidence type="ECO:0000256" key="1">
    <source>
        <dbReference type="ARBA" id="ARBA00011738"/>
    </source>
</evidence>
<evidence type="ECO:0000256" key="3">
    <source>
        <dbReference type="ARBA" id="ARBA00023102"/>
    </source>
</evidence>
<feature type="binding site" evidence="4">
    <location>
        <position position="116"/>
    </location>
    <ligand>
        <name>L-histidine</name>
        <dbReference type="ChEBI" id="CHEBI:57595"/>
    </ligand>
</feature>
<dbReference type="InterPro" id="IPR004516">
    <property type="entry name" value="HisRS/HisZ"/>
</dbReference>
<dbReference type="OrthoDB" id="9797914at2"/>
<feature type="binding site" evidence="4">
    <location>
        <begin position="70"/>
        <end position="72"/>
    </location>
    <ligand>
        <name>L-histidine</name>
        <dbReference type="ChEBI" id="CHEBI:57595"/>
    </ligand>
</feature>
<dbReference type="KEGG" id="fiy:BN1229_v1_0184"/>
<dbReference type="Gene3D" id="3.30.930.10">
    <property type="entry name" value="Bira Bifunctional Protein, Domain 2"/>
    <property type="match status" value="1"/>
</dbReference>
<keyword evidence="3" id="KW-0028">Amino-acid biosynthesis</keyword>
<evidence type="ECO:0000313" key="7">
    <source>
        <dbReference type="Proteomes" id="UP000033187"/>
    </source>
</evidence>
<feature type="binding site" evidence="4">
    <location>
        <position position="120"/>
    </location>
    <ligand>
        <name>L-histidine</name>
        <dbReference type="ChEBI" id="CHEBI:57595"/>
    </ligand>
</feature>
<dbReference type="KEGG" id="fil:BN1229_v1_0180"/>
<feature type="binding site" evidence="4">
    <location>
        <begin position="333"/>
        <end position="334"/>
    </location>
    <ligand>
        <name>L-histidine</name>
        <dbReference type="ChEBI" id="CHEBI:57595"/>
    </ligand>
</feature>
<dbReference type="PROSITE" id="PS50862">
    <property type="entry name" value="AA_TRNA_LIGASE_II"/>
    <property type="match status" value="1"/>
</dbReference>
<dbReference type="GO" id="GO:0004821">
    <property type="term" value="F:histidine-tRNA ligase activity"/>
    <property type="evidence" value="ECO:0007669"/>
    <property type="project" value="TreeGrafter"/>
</dbReference>
<comment type="subunit">
    <text evidence="1">Homodimer.</text>
</comment>
<dbReference type="PIRSF" id="PIRSF001549">
    <property type="entry name" value="His-tRNA_synth"/>
    <property type="match status" value="1"/>
</dbReference>
<keyword evidence="3" id="KW-0368">Histidine biosynthesis</keyword>
<dbReference type="InterPro" id="IPR041715">
    <property type="entry name" value="HisRS-like_core"/>
</dbReference>
<accession>A0A0D6JAZ2</accession>
<evidence type="ECO:0000259" key="5">
    <source>
        <dbReference type="PROSITE" id="PS50862"/>
    </source>
</evidence>
<keyword evidence="7" id="KW-1185">Reference proteome</keyword>
<organism evidence="6 7">
    <name type="scientific">Candidatus Filomicrobium marinum</name>
    <dbReference type="NCBI Taxonomy" id="1608628"/>
    <lineage>
        <taxon>Bacteria</taxon>
        <taxon>Pseudomonadati</taxon>
        <taxon>Pseudomonadota</taxon>
        <taxon>Alphaproteobacteria</taxon>
        <taxon>Hyphomicrobiales</taxon>
        <taxon>Hyphomicrobiaceae</taxon>
        <taxon>Filomicrobium</taxon>
    </lineage>
</organism>
<reference evidence="7" key="1">
    <citation type="submission" date="2015-02" db="EMBL/GenBank/DDBJ databases">
        <authorList>
            <person name="Chooi Y.-H."/>
        </authorList>
    </citation>
    <scope>NUCLEOTIDE SEQUENCE [LARGE SCALE GENOMIC DNA]</scope>
    <source>
        <strain evidence="7">strain Y</strain>
    </source>
</reference>
<dbReference type="EMBL" id="LN829119">
    <property type="protein sequence ID" value="CPR15044.1"/>
    <property type="molecule type" value="Genomic_DNA"/>
</dbReference>
<name>A0A0D6JAZ2_9HYPH</name>
<dbReference type="GO" id="GO:0006427">
    <property type="term" value="P:histidyl-tRNA aminoacylation"/>
    <property type="evidence" value="ECO:0007669"/>
    <property type="project" value="TreeGrafter"/>
</dbReference>
<dbReference type="PANTHER" id="PTHR43707:SF1">
    <property type="entry name" value="HISTIDINE--TRNA LIGASE, MITOCHONDRIAL-RELATED"/>
    <property type="match status" value="1"/>
</dbReference>
<evidence type="ECO:0000313" key="6">
    <source>
        <dbReference type="EMBL" id="CPR15044.1"/>
    </source>
</evidence>
<dbReference type="Proteomes" id="UP000033187">
    <property type="component" value="Chromosome 1"/>
</dbReference>
<gene>
    <name evidence="6" type="ORF">YBN1229_v1_0184</name>
</gene>
<dbReference type="Pfam" id="PF13393">
    <property type="entry name" value="tRNA-synt_His"/>
    <property type="match status" value="2"/>
</dbReference>
<feature type="binding site" evidence="4">
    <location>
        <position position="100"/>
    </location>
    <ligand>
        <name>L-histidine</name>
        <dbReference type="ChEBI" id="CHEBI:57595"/>
    </ligand>
</feature>
<sequence>MVAETAREFEALEEQARTLLGVFIKAGHEAVAPAVIQPADVYLDVIGESLRGRSYVFLDPDGDELCLRPDLTVPTCRLHIERHRNGDRPAKYCYNGTAFRFQPVGAGAAHPREFRQAGIESFGIADREKADAATLALVFEGLRTAGLKDFKLRIGDLGLFRALLEAADMPARWRQRLMHQFWRPDAFRTELMRLTQSPADTPGGVPNELLAQLDPEKPDEAVQLVSNYLDSEDIEIVGARTVGEVTDNLLMVVADQRAEPLSPRTAALISSYIGVTAPARAAGARLKDLMGSEGVDISDALDAYHRRLQLLTEAGVDVVHADFSAEFGRTLEYYTGFVFEVIVPMLGEASPVAGGGRYDKLIRMCGAPHDVPAVGGAVHTERLLAAVRG</sequence>
<dbReference type="GO" id="GO:0000105">
    <property type="term" value="P:L-histidine biosynthetic process"/>
    <property type="evidence" value="ECO:0007669"/>
    <property type="project" value="UniProtKB-KW"/>
</dbReference>
<dbReference type="InterPro" id="IPR006195">
    <property type="entry name" value="aa-tRNA-synth_II"/>
</dbReference>
<proteinExistence type="predicted"/>
<keyword evidence="6" id="KW-0436">Ligase</keyword>